<keyword evidence="3" id="KW-1185">Reference proteome</keyword>
<sequence>MKELPFILIMVFSVFVIWDQAVSYNDKSVEDLPVYDAGSTLNEEKSQRPYVAVYGRNSCGYTMRTIAELENAGIKYTYYKIDERTVADSIHKKMTDYGLSTRRYLLPVVDVNGEITIRPELSEILKGYQEGR</sequence>
<evidence type="ECO:0000313" key="3">
    <source>
        <dbReference type="Proteomes" id="UP001569428"/>
    </source>
</evidence>
<dbReference type="Proteomes" id="UP001569428">
    <property type="component" value="Unassembled WGS sequence"/>
</dbReference>
<dbReference type="InterPro" id="IPR002109">
    <property type="entry name" value="Glutaredoxin"/>
</dbReference>
<protein>
    <submittedName>
        <fullName evidence="2">Glutaredoxin family protein</fullName>
    </submittedName>
</protein>
<organism evidence="2 3">
    <name type="scientific">Microbulbifer epialgicus</name>
    <dbReference type="NCBI Taxonomy" id="393907"/>
    <lineage>
        <taxon>Bacteria</taxon>
        <taxon>Pseudomonadati</taxon>
        <taxon>Pseudomonadota</taxon>
        <taxon>Gammaproteobacteria</taxon>
        <taxon>Cellvibrionales</taxon>
        <taxon>Microbulbiferaceae</taxon>
        <taxon>Microbulbifer</taxon>
    </lineage>
</organism>
<dbReference type="Gene3D" id="3.40.30.10">
    <property type="entry name" value="Glutaredoxin"/>
    <property type="match status" value="1"/>
</dbReference>
<comment type="caution">
    <text evidence="2">The sequence shown here is derived from an EMBL/GenBank/DDBJ whole genome shotgun (WGS) entry which is preliminary data.</text>
</comment>
<accession>A0ABV4P3M0</accession>
<dbReference type="EMBL" id="JBGMEK010000061">
    <property type="protein sequence ID" value="MFA0812924.1"/>
    <property type="molecule type" value="Genomic_DNA"/>
</dbReference>
<feature type="domain" description="Glutaredoxin" evidence="1">
    <location>
        <begin position="51"/>
        <end position="114"/>
    </location>
</feature>
<dbReference type="RefSeq" id="WP_371840658.1">
    <property type="nucleotide sequence ID" value="NZ_JBGMEK010000061.1"/>
</dbReference>
<evidence type="ECO:0000259" key="1">
    <source>
        <dbReference type="Pfam" id="PF00462"/>
    </source>
</evidence>
<gene>
    <name evidence="2" type="ORF">ACCI49_18605</name>
</gene>
<dbReference type="Pfam" id="PF00462">
    <property type="entry name" value="Glutaredoxin"/>
    <property type="match status" value="1"/>
</dbReference>
<dbReference type="SUPFAM" id="SSF52833">
    <property type="entry name" value="Thioredoxin-like"/>
    <property type="match status" value="1"/>
</dbReference>
<proteinExistence type="predicted"/>
<reference evidence="2 3" key="1">
    <citation type="submission" date="2024-08" db="EMBL/GenBank/DDBJ databases">
        <authorList>
            <person name="Ishaq N."/>
        </authorList>
    </citation>
    <scope>NUCLEOTIDE SEQUENCE [LARGE SCALE GENOMIC DNA]</scope>
    <source>
        <strain evidence="2 3">DSM 18651</strain>
    </source>
</reference>
<name>A0ABV4P3M0_9GAMM</name>
<dbReference type="InterPro" id="IPR036249">
    <property type="entry name" value="Thioredoxin-like_sf"/>
</dbReference>
<evidence type="ECO:0000313" key="2">
    <source>
        <dbReference type="EMBL" id="MFA0812924.1"/>
    </source>
</evidence>